<protein>
    <submittedName>
        <fullName evidence="3">Uncharacterized protein</fullName>
    </submittedName>
</protein>
<reference evidence="3" key="1">
    <citation type="submission" date="2022-11" db="UniProtKB">
        <authorList>
            <consortium name="WormBaseParasite"/>
        </authorList>
    </citation>
    <scope>IDENTIFICATION</scope>
</reference>
<name>A0A914XLZ8_9BILA</name>
<dbReference type="AlphaFoldDB" id="A0A914XLZ8"/>
<evidence type="ECO:0000313" key="2">
    <source>
        <dbReference type="Proteomes" id="UP000887566"/>
    </source>
</evidence>
<dbReference type="Proteomes" id="UP000887566">
    <property type="component" value="Unplaced"/>
</dbReference>
<feature type="signal peptide" evidence="1">
    <location>
        <begin position="1"/>
        <end position="18"/>
    </location>
</feature>
<proteinExistence type="predicted"/>
<organism evidence="2 3">
    <name type="scientific">Plectus sambesii</name>
    <dbReference type="NCBI Taxonomy" id="2011161"/>
    <lineage>
        <taxon>Eukaryota</taxon>
        <taxon>Metazoa</taxon>
        <taxon>Ecdysozoa</taxon>
        <taxon>Nematoda</taxon>
        <taxon>Chromadorea</taxon>
        <taxon>Plectida</taxon>
        <taxon>Plectina</taxon>
        <taxon>Plectoidea</taxon>
        <taxon>Plectidae</taxon>
        <taxon>Plectus</taxon>
    </lineage>
</organism>
<dbReference type="WBParaSite" id="PSAMB.scaffold893size39148.g9528.t1">
    <property type="protein sequence ID" value="PSAMB.scaffold893size39148.g9528.t1"/>
    <property type="gene ID" value="PSAMB.scaffold893size39148.g9528"/>
</dbReference>
<sequence length="88" mass="10047">MMLRLLAFLFVLLVAVSAVSYDVADSPAVFIIPTGDLQGNDGDDISNWSVDRVWSPKFLPRRPARREQKRIRPCFFSPIQCLMKRSYG</sequence>
<feature type="chain" id="PRO_5037827579" evidence="1">
    <location>
        <begin position="19"/>
        <end position="88"/>
    </location>
</feature>
<evidence type="ECO:0000313" key="3">
    <source>
        <dbReference type="WBParaSite" id="PSAMB.scaffold893size39148.g9528.t1"/>
    </source>
</evidence>
<keyword evidence="2" id="KW-1185">Reference proteome</keyword>
<accession>A0A914XLZ8</accession>
<keyword evidence="1" id="KW-0732">Signal</keyword>
<evidence type="ECO:0000256" key="1">
    <source>
        <dbReference type="SAM" id="SignalP"/>
    </source>
</evidence>